<evidence type="ECO:0000313" key="2">
    <source>
        <dbReference type="EMBL" id="SED10251.1"/>
    </source>
</evidence>
<accession>A0A1H4XZD3</accession>
<protein>
    <submittedName>
        <fullName evidence="2">Uncharacterized protein</fullName>
    </submittedName>
</protein>
<dbReference type="EMBL" id="FNTL01000004">
    <property type="protein sequence ID" value="SED10251.1"/>
    <property type="molecule type" value="Genomic_DNA"/>
</dbReference>
<keyword evidence="1" id="KW-0472">Membrane</keyword>
<evidence type="ECO:0000313" key="3">
    <source>
        <dbReference type="Proteomes" id="UP000183407"/>
    </source>
</evidence>
<dbReference type="AlphaFoldDB" id="A0A1H4XZD3"/>
<feature type="transmembrane region" description="Helical" evidence="1">
    <location>
        <begin position="6"/>
        <end position="23"/>
    </location>
</feature>
<keyword evidence="1" id="KW-1133">Transmembrane helix</keyword>
<sequence>MGWMLLGSVMSIVAGLWTVVLLLEHQDRRTAAKSLTSCGENVRTRPDLVA</sequence>
<name>A0A1H4XZD3_RHOJO</name>
<gene>
    <name evidence="2" type="ORF">SAMN04490220_3504</name>
</gene>
<dbReference type="Proteomes" id="UP000183407">
    <property type="component" value="Unassembled WGS sequence"/>
</dbReference>
<reference evidence="3" key="1">
    <citation type="submission" date="2016-10" db="EMBL/GenBank/DDBJ databases">
        <authorList>
            <person name="Varghese N."/>
        </authorList>
    </citation>
    <scope>NUCLEOTIDE SEQUENCE [LARGE SCALE GENOMIC DNA]</scope>
    <source>
        <strain evidence="3">DSM 44719</strain>
    </source>
</reference>
<evidence type="ECO:0000256" key="1">
    <source>
        <dbReference type="SAM" id="Phobius"/>
    </source>
</evidence>
<keyword evidence="1" id="KW-0812">Transmembrane</keyword>
<organism evidence="2 3">
    <name type="scientific">Rhodococcus jostii</name>
    <dbReference type="NCBI Taxonomy" id="132919"/>
    <lineage>
        <taxon>Bacteria</taxon>
        <taxon>Bacillati</taxon>
        <taxon>Actinomycetota</taxon>
        <taxon>Actinomycetes</taxon>
        <taxon>Mycobacteriales</taxon>
        <taxon>Nocardiaceae</taxon>
        <taxon>Rhodococcus</taxon>
    </lineage>
</organism>
<proteinExistence type="predicted"/>